<feature type="domain" description="C2H2-type" evidence="17">
    <location>
        <begin position="346"/>
        <end position="373"/>
    </location>
</feature>
<feature type="domain" description="C2H2-type" evidence="17">
    <location>
        <begin position="318"/>
        <end position="345"/>
    </location>
</feature>
<evidence type="ECO:0000313" key="18">
    <source>
        <dbReference type="Ensembl" id="ENSPNAP00000028808.1"/>
    </source>
</evidence>
<evidence type="ECO:0000256" key="3">
    <source>
        <dbReference type="ARBA" id="ARBA00005682"/>
    </source>
</evidence>
<evidence type="ECO:0000256" key="12">
    <source>
        <dbReference type="ARBA" id="ARBA00023163"/>
    </source>
</evidence>
<keyword evidence="7 14" id="KW-0863">Zinc-finger</keyword>
<dbReference type="OMA" id="MRCLPSH"/>
<evidence type="ECO:0000256" key="9">
    <source>
        <dbReference type="ARBA" id="ARBA00023015"/>
    </source>
</evidence>
<dbReference type="GO" id="GO:0008270">
    <property type="term" value="F:zinc ion binding"/>
    <property type="evidence" value="ECO:0007669"/>
    <property type="project" value="UniProtKB-KW"/>
</dbReference>
<comment type="subcellular location">
    <subcellularLocation>
        <location evidence="2">Cytoplasm</location>
    </subcellularLocation>
    <subcellularLocation>
        <location evidence="1 15">Nucleus</location>
    </subcellularLocation>
</comment>
<keyword evidence="13 15" id="KW-0539">Nucleus</keyword>
<accession>A0A3B4DZC5</accession>
<keyword evidence="12 15" id="KW-0804">Transcription</keyword>
<feature type="domain" description="C2H2-type" evidence="17">
    <location>
        <begin position="288"/>
        <end position="317"/>
    </location>
</feature>
<evidence type="ECO:0000256" key="15">
    <source>
        <dbReference type="RuleBase" id="RU363046"/>
    </source>
</evidence>
<keyword evidence="11" id="KW-0010">Activator</keyword>
<evidence type="ECO:0000256" key="13">
    <source>
        <dbReference type="ARBA" id="ARBA00023242"/>
    </source>
</evidence>
<organism evidence="18 19">
    <name type="scientific">Pygocentrus nattereri</name>
    <name type="common">Red-bellied piranha</name>
    <dbReference type="NCBI Taxonomy" id="42514"/>
    <lineage>
        <taxon>Eukaryota</taxon>
        <taxon>Metazoa</taxon>
        <taxon>Chordata</taxon>
        <taxon>Craniata</taxon>
        <taxon>Vertebrata</taxon>
        <taxon>Euteleostomi</taxon>
        <taxon>Actinopterygii</taxon>
        <taxon>Neopterygii</taxon>
        <taxon>Teleostei</taxon>
        <taxon>Ostariophysi</taxon>
        <taxon>Characiformes</taxon>
        <taxon>Characoidei</taxon>
        <taxon>Pygocentrus</taxon>
    </lineage>
</organism>
<dbReference type="Proteomes" id="UP001501920">
    <property type="component" value="Chromosome 10"/>
</dbReference>
<keyword evidence="5 15" id="KW-0479">Metal-binding</keyword>
<dbReference type="PROSITE" id="PS50157">
    <property type="entry name" value="ZINC_FINGER_C2H2_2"/>
    <property type="match status" value="3"/>
</dbReference>
<dbReference type="FunFam" id="3.30.160.60:FF:000092">
    <property type="entry name" value="Early growth response protein 3"/>
    <property type="match status" value="1"/>
</dbReference>
<dbReference type="InterPro" id="IPR036236">
    <property type="entry name" value="Znf_C2H2_sf"/>
</dbReference>
<feature type="compositionally biased region" description="Low complexity" evidence="16">
    <location>
        <begin position="379"/>
        <end position="398"/>
    </location>
</feature>
<keyword evidence="6" id="KW-0677">Repeat</keyword>
<evidence type="ECO:0000256" key="5">
    <source>
        <dbReference type="ARBA" id="ARBA00022723"/>
    </source>
</evidence>
<comment type="similarity">
    <text evidence="3 15">Belongs to the EGR C2H2-type zinc-finger protein family.</text>
</comment>
<dbReference type="SUPFAM" id="SSF57667">
    <property type="entry name" value="beta-beta-alpha zinc fingers"/>
    <property type="match status" value="2"/>
</dbReference>
<keyword evidence="9 15" id="KW-0805">Transcription regulation</keyword>
<evidence type="ECO:0000256" key="1">
    <source>
        <dbReference type="ARBA" id="ARBA00004123"/>
    </source>
</evidence>
<evidence type="ECO:0000256" key="8">
    <source>
        <dbReference type="ARBA" id="ARBA00022833"/>
    </source>
</evidence>
<dbReference type="Gene3D" id="3.30.160.60">
    <property type="entry name" value="Classic Zinc Finger"/>
    <property type="match status" value="3"/>
</dbReference>
<dbReference type="PANTHER" id="PTHR23235:SF54">
    <property type="entry name" value="E3 SUMO-PROTEIN LIGASE EGR2"/>
    <property type="match status" value="1"/>
</dbReference>
<dbReference type="OrthoDB" id="10018191at2759"/>
<dbReference type="GO" id="GO:0000978">
    <property type="term" value="F:RNA polymerase II cis-regulatory region sequence-specific DNA binding"/>
    <property type="evidence" value="ECO:0007669"/>
    <property type="project" value="TreeGrafter"/>
</dbReference>
<evidence type="ECO:0000256" key="4">
    <source>
        <dbReference type="ARBA" id="ARBA00022490"/>
    </source>
</evidence>
<feature type="region of interest" description="Disordered" evidence="16">
    <location>
        <begin position="359"/>
        <end position="398"/>
    </location>
</feature>
<dbReference type="Pfam" id="PF11928">
    <property type="entry name" value="DUF3446"/>
    <property type="match status" value="1"/>
</dbReference>
<proteinExistence type="inferred from homology"/>
<reference evidence="18" key="2">
    <citation type="submission" date="2025-08" db="UniProtKB">
        <authorList>
            <consortium name="Ensembl"/>
        </authorList>
    </citation>
    <scope>IDENTIFICATION</scope>
</reference>
<gene>
    <name evidence="18" type="primary">EGR2</name>
</gene>
<evidence type="ECO:0000256" key="16">
    <source>
        <dbReference type="SAM" id="MobiDB-lite"/>
    </source>
</evidence>
<dbReference type="GO" id="GO:0000981">
    <property type="term" value="F:DNA-binding transcription factor activity, RNA polymerase II-specific"/>
    <property type="evidence" value="ECO:0007669"/>
    <property type="project" value="TreeGrafter"/>
</dbReference>
<evidence type="ECO:0000256" key="11">
    <source>
        <dbReference type="ARBA" id="ARBA00023159"/>
    </source>
</evidence>
<keyword evidence="10 15" id="KW-0238">DNA-binding</keyword>
<evidence type="ECO:0000313" key="19">
    <source>
        <dbReference type="Proteomes" id="UP001501920"/>
    </source>
</evidence>
<keyword evidence="8 15" id="KW-0862">Zinc</keyword>
<keyword evidence="4" id="KW-0963">Cytoplasm</keyword>
<sequence length="398" mass="43296">MTTKTVDKVAESLSEFLRSIPVYPMDEIPSPLPSGFANVDAGNGSEFSEAAGGGLSADSFSEPQNSPLSYTGKISIDSQFAQGSWTQEGLISLVCAEVEGKTTLPALSSASPAPTDLTGAAGLSEGPGKAPSSAMEHMYTPPPPYTCSADVYQDPSAYSSATSCAVTHPCAMSYSSSPKPTVDGALFSILPDYGGFYQSSSGPRDVPPILQDRKPFSCSLESVRVPPPPLTPLNTIRNFTLAEGPRAPARLLLPPPPPLAHAAPLRPIARPRRYPPRACKTPVHERPYPCPAEGCDRRFSRSDELARHVRVHTGHKPFQCRICMRSFGRSDHLTTHIRTHTGEKPFACDLCGRKFARSDERRRHARIHQRQSERRERASQQQQQQQEQQQQPPAEGAR</sequence>
<dbReference type="Pfam" id="PF00096">
    <property type="entry name" value="zf-C2H2"/>
    <property type="match status" value="3"/>
</dbReference>
<dbReference type="Ensembl" id="ENSPNAT00000015315.2">
    <property type="protein sequence ID" value="ENSPNAP00000028808.1"/>
    <property type="gene ID" value="ENSPNAG00000014627.2"/>
</dbReference>
<dbReference type="STRING" id="42514.ENSPNAP00000028808"/>
<dbReference type="PANTHER" id="PTHR23235">
    <property type="entry name" value="KRUEPPEL-LIKE TRANSCRIPTION FACTOR"/>
    <property type="match status" value="1"/>
</dbReference>
<evidence type="ECO:0000259" key="17">
    <source>
        <dbReference type="PROSITE" id="PS50157"/>
    </source>
</evidence>
<dbReference type="GO" id="GO:0005737">
    <property type="term" value="C:cytoplasm"/>
    <property type="evidence" value="ECO:0007669"/>
    <property type="project" value="UniProtKB-SubCell"/>
</dbReference>
<dbReference type="AlphaFoldDB" id="A0A3B4DZC5"/>
<reference evidence="18 19" key="1">
    <citation type="submission" date="2020-10" db="EMBL/GenBank/DDBJ databases">
        <title>Pygocentrus nattereri (red-bellied piranha) genome, fPygNat1, primary haplotype.</title>
        <authorList>
            <person name="Myers G."/>
            <person name="Meyer A."/>
            <person name="Karagic N."/>
            <person name="Pippel M."/>
            <person name="Winkler S."/>
            <person name="Tracey A."/>
            <person name="Wood J."/>
            <person name="Formenti G."/>
            <person name="Howe K."/>
            <person name="Fedrigo O."/>
            <person name="Jarvis E.D."/>
        </authorList>
    </citation>
    <scope>NUCLEOTIDE SEQUENCE [LARGE SCALE GENOMIC DNA]</scope>
</reference>
<dbReference type="GeneTree" id="ENSGT00940000158394"/>
<evidence type="ECO:0000256" key="10">
    <source>
        <dbReference type="ARBA" id="ARBA00023125"/>
    </source>
</evidence>
<feature type="region of interest" description="Disordered" evidence="16">
    <location>
        <begin position="106"/>
        <end position="134"/>
    </location>
</feature>
<dbReference type="InterPro" id="IPR013087">
    <property type="entry name" value="Znf_C2H2_type"/>
</dbReference>
<evidence type="ECO:0000256" key="2">
    <source>
        <dbReference type="ARBA" id="ARBA00004496"/>
    </source>
</evidence>
<evidence type="ECO:0000256" key="6">
    <source>
        <dbReference type="ARBA" id="ARBA00022737"/>
    </source>
</evidence>
<evidence type="ECO:0000256" key="7">
    <source>
        <dbReference type="ARBA" id="ARBA00022771"/>
    </source>
</evidence>
<keyword evidence="19" id="KW-1185">Reference proteome</keyword>
<dbReference type="PROSITE" id="PS00028">
    <property type="entry name" value="ZINC_FINGER_C2H2_1"/>
    <property type="match status" value="3"/>
</dbReference>
<reference evidence="18" key="3">
    <citation type="submission" date="2025-09" db="UniProtKB">
        <authorList>
            <consortium name="Ensembl"/>
        </authorList>
    </citation>
    <scope>IDENTIFICATION</scope>
</reference>
<name>A0A3B4DZC5_PYGNA</name>
<dbReference type="SMART" id="SM00355">
    <property type="entry name" value="ZnF_C2H2"/>
    <property type="match status" value="3"/>
</dbReference>
<protein>
    <recommendedName>
        <fullName evidence="17">C2H2-type domain-containing protein</fullName>
    </recommendedName>
</protein>
<dbReference type="GO" id="GO:0005634">
    <property type="term" value="C:nucleus"/>
    <property type="evidence" value="ECO:0007669"/>
    <property type="project" value="UniProtKB-SubCell"/>
</dbReference>
<dbReference type="InterPro" id="IPR021849">
    <property type="entry name" value="EGR_N"/>
</dbReference>
<evidence type="ECO:0000256" key="14">
    <source>
        <dbReference type="PROSITE-ProRule" id="PRU00042"/>
    </source>
</evidence>